<feature type="region of interest" description="Disordered" evidence="1">
    <location>
        <begin position="220"/>
        <end position="330"/>
    </location>
</feature>
<feature type="compositionally biased region" description="Acidic residues" evidence="1">
    <location>
        <begin position="86"/>
        <end position="97"/>
    </location>
</feature>
<gene>
    <name evidence="2" type="ORF">RCC_03996</name>
</gene>
<dbReference type="PANTHER" id="PTHR28054">
    <property type="entry name" value="RNA POLYMERASE I-SPECIFIC TRANSCRIPTION INITIATION FACTOR RRN10"/>
    <property type="match status" value="1"/>
</dbReference>
<feature type="compositionally biased region" description="Basic residues" evidence="1">
    <location>
        <begin position="226"/>
        <end position="240"/>
    </location>
</feature>
<keyword evidence="3" id="KW-1185">Reference proteome</keyword>
<evidence type="ECO:0000313" key="3">
    <source>
        <dbReference type="Proteomes" id="UP000225277"/>
    </source>
</evidence>
<protein>
    <submittedName>
        <fullName evidence="2">Uncharacterized protein</fullName>
    </submittedName>
</protein>
<dbReference type="AlphaFoldDB" id="A0A2D3V3P7"/>
<dbReference type="OrthoDB" id="2565191at2759"/>
<dbReference type="Proteomes" id="UP000225277">
    <property type="component" value="Unassembled WGS sequence"/>
</dbReference>
<proteinExistence type="predicted"/>
<evidence type="ECO:0000256" key="1">
    <source>
        <dbReference type="SAM" id="MobiDB-lite"/>
    </source>
</evidence>
<feature type="compositionally biased region" description="Low complexity" evidence="1">
    <location>
        <begin position="251"/>
        <end position="267"/>
    </location>
</feature>
<sequence length="330" mass="36090">MPGDTPPINVSLPAVDEKHSALRNDGELSVVQSNDRVAQRSKKSKTPADFKPVKTTPFRKIDTAANEKPQAGALDAVDEKFSDIDNLGEDSEQDSDDPFTIYDAVAGRLGYDGLVKENQQPVAAADYLFRYKQDPAQDASYEQFSAHRYLQHRLPDSDLLKAIHAHASDFYGAHPDAQDSFESMDETALIAMGILLEEAAAERLGKTGDLAFVEAARPGEVDSPKRAGRRNKRQKTRHGGGVKEERAFKADSGSLDDQSSLSDPGQSSRRKRRRGGGTSESDIATENEEDHTDEDPSHNSEVESWISQTLLDAHGEPNGEYGTAADLPIR</sequence>
<dbReference type="GeneID" id="35599181"/>
<dbReference type="PANTHER" id="PTHR28054:SF1">
    <property type="entry name" value="RNA POLYMERASE I-SPECIFIC TRANSCRIPTION INITIATION FACTOR RRN10"/>
    <property type="match status" value="1"/>
</dbReference>
<feature type="region of interest" description="Disordered" evidence="1">
    <location>
        <begin position="21"/>
        <end position="98"/>
    </location>
</feature>
<dbReference type="STRING" id="112498.A0A2D3V3P7"/>
<dbReference type="EMBL" id="FJUY01000005">
    <property type="protein sequence ID" value="CZT18156.1"/>
    <property type="molecule type" value="Genomic_DNA"/>
</dbReference>
<feature type="compositionally biased region" description="Acidic residues" evidence="1">
    <location>
        <begin position="283"/>
        <end position="293"/>
    </location>
</feature>
<accession>A0A2D3V3P7</accession>
<dbReference type="GO" id="GO:0006360">
    <property type="term" value="P:transcription by RNA polymerase I"/>
    <property type="evidence" value="ECO:0007669"/>
    <property type="project" value="InterPro"/>
</dbReference>
<reference evidence="2 3" key="1">
    <citation type="submission" date="2016-03" db="EMBL/GenBank/DDBJ databases">
        <authorList>
            <person name="Ploux O."/>
        </authorList>
    </citation>
    <scope>NUCLEOTIDE SEQUENCE [LARGE SCALE GENOMIC DNA]</scope>
    <source>
        <strain evidence="2 3">URUG2</strain>
    </source>
</reference>
<dbReference type="InterPro" id="IPR022793">
    <property type="entry name" value="Rrn10"/>
</dbReference>
<dbReference type="RefSeq" id="XP_023625046.1">
    <property type="nucleotide sequence ID" value="XM_023769278.1"/>
</dbReference>
<organism evidence="2 3">
    <name type="scientific">Ramularia collo-cygni</name>
    <dbReference type="NCBI Taxonomy" id="112498"/>
    <lineage>
        <taxon>Eukaryota</taxon>
        <taxon>Fungi</taxon>
        <taxon>Dikarya</taxon>
        <taxon>Ascomycota</taxon>
        <taxon>Pezizomycotina</taxon>
        <taxon>Dothideomycetes</taxon>
        <taxon>Dothideomycetidae</taxon>
        <taxon>Mycosphaerellales</taxon>
        <taxon>Mycosphaerellaceae</taxon>
        <taxon>Ramularia</taxon>
    </lineage>
</organism>
<evidence type="ECO:0000313" key="2">
    <source>
        <dbReference type="EMBL" id="CZT18156.1"/>
    </source>
</evidence>
<name>A0A2D3V3P7_9PEZI</name>